<dbReference type="AlphaFoldDB" id="A0A0C3KY28"/>
<reference evidence="1 2" key="1">
    <citation type="submission" date="2014-04" db="EMBL/GenBank/DDBJ databases">
        <authorList>
            <consortium name="DOE Joint Genome Institute"/>
            <person name="Kuo A."/>
            <person name="Kohler A."/>
            <person name="Costa M.D."/>
            <person name="Nagy L.G."/>
            <person name="Floudas D."/>
            <person name="Copeland A."/>
            <person name="Barry K.W."/>
            <person name="Cichocki N."/>
            <person name="Veneault-Fourrey C."/>
            <person name="LaButti K."/>
            <person name="Lindquist E.A."/>
            <person name="Lipzen A."/>
            <person name="Lundell T."/>
            <person name="Morin E."/>
            <person name="Murat C."/>
            <person name="Sun H."/>
            <person name="Tunlid A."/>
            <person name="Henrissat B."/>
            <person name="Grigoriev I.V."/>
            <person name="Hibbett D.S."/>
            <person name="Martin F."/>
            <person name="Nordberg H.P."/>
            <person name="Cantor M.N."/>
            <person name="Hua S.X."/>
        </authorList>
    </citation>
    <scope>NUCLEOTIDE SEQUENCE [LARGE SCALE GENOMIC DNA]</scope>
    <source>
        <strain evidence="1 2">Marx 270</strain>
    </source>
</reference>
<proteinExistence type="predicted"/>
<dbReference type="HOGENOM" id="CLU_2923622_0_0_1"/>
<reference evidence="2" key="2">
    <citation type="submission" date="2015-01" db="EMBL/GenBank/DDBJ databases">
        <title>Evolutionary Origins and Diversification of the Mycorrhizal Mutualists.</title>
        <authorList>
            <consortium name="DOE Joint Genome Institute"/>
            <consortium name="Mycorrhizal Genomics Consortium"/>
            <person name="Kohler A."/>
            <person name="Kuo A."/>
            <person name="Nagy L.G."/>
            <person name="Floudas D."/>
            <person name="Copeland A."/>
            <person name="Barry K.W."/>
            <person name="Cichocki N."/>
            <person name="Veneault-Fourrey C."/>
            <person name="LaButti K."/>
            <person name="Lindquist E.A."/>
            <person name="Lipzen A."/>
            <person name="Lundell T."/>
            <person name="Morin E."/>
            <person name="Murat C."/>
            <person name="Riley R."/>
            <person name="Ohm R."/>
            <person name="Sun H."/>
            <person name="Tunlid A."/>
            <person name="Henrissat B."/>
            <person name="Grigoriev I.V."/>
            <person name="Hibbett D.S."/>
            <person name="Martin F."/>
        </authorList>
    </citation>
    <scope>NUCLEOTIDE SEQUENCE [LARGE SCALE GENOMIC DNA]</scope>
    <source>
        <strain evidence="2">Marx 270</strain>
    </source>
</reference>
<dbReference type="EMBL" id="KN831945">
    <property type="protein sequence ID" value="KIO14397.1"/>
    <property type="molecule type" value="Genomic_DNA"/>
</dbReference>
<organism evidence="1 2">
    <name type="scientific">Pisolithus tinctorius Marx 270</name>
    <dbReference type="NCBI Taxonomy" id="870435"/>
    <lineage>
        <taxon>Eukaryota</taxon>
        <taxon>Fungi</taxon>
        <taxon>Dikarya</taxon>
        <taxon>Basidiomycota</taxon>
        <taxon>Agaricomycotina</taxon>
        <taxon>Agaricomycetes</taxon>
        <taxon>Agaricomycetidae</taxon>
        <taxon>Boletales</taxon>
        <taxon>Sclerodermatineae</taxon>
        <taxon>Pisolithaceae</taxon>
        <taxon>Pisolithus</taxon>
    </lineage>
</organism>
<sequence>MLVSNPRDRVGGGDDLIMFHTNHDSVIPLCRTTAFFERCSGSLGGYEGRRVRNVYAINRIP</sequence>
<accession>A0A0C3KY28</accession>
<evidence type="ECO:0000313" key="2">
    <source>
        <dbReference type="Proteomes" id="UP000054217"/>
    </source>
</evidence>
<evidence type="ECO:0000313" key="1">
    <source>
        <dbReference type="EMBL" id="KIO14397.1"/>
    </source>
</evidence>
<dbReference type="Proteomes" id="UP000054217">
    <property type="component" value="Unassembled WGS sequence"/>
</dbReference>
<dbReference type="InParanoid" id="A0A0C3KY28"/>
<protein>
    <submittedName>
        <fullName evidence="1">Uncharacterized protein</fullName>
    </submittedName>
</protein>
<name>A0A0C3KY28_PISTI</name>
<keyword evidence="2" id="KW-1185">Reference proteome</keyword>
<gene>
    <name evidence="1" type="ORF">M404DRAFT_992660</name>
</gene>